<dbReference type="Proteomes" id="UP001372338">
    <property type="component" value="Unassembled WGS sequence"/>
</dbReference>
<proteinExistence type="predicted"/>
<reference evidence="1 2" key="1">
    <citation type="submission" date="2024-01" db="EMBL/GenBank/DDBJ databases">
        <title>The genomes of 5 underutilized Papilionoideae crops provide insights into root nodulation and disease resistanc.</title>
        <authorList>
            <person name="Yuan L."/>
        </authorList>
    </citation>
    <scope>NUCLEOTIDE SEQUENCE [LARGE SCALE GENOMIC DNA]</scope>
    <source>
        <strain evidence="1">ZHUSHIDOU_FW_LH</strain>
        <tissue evidence="1">Leaf</tissue>
    </source>
</reference>
<protein>
    <submittedName>
        <fullName evidence="1">Uncharacterized protein</fullName>
    </submittedName>
</protein>
<dbReference type="EMBL" id="JAYWIO010000005">
    <property type="protein sequence ID" value="KAK7261495.1"/>
    <property type="molecule type" value="Genomic_DNA"/>
</dbReference>
<name>A0AAN9EUL9_CROPI</name>
<evidence type="ECO:0000313" key="2">
    <source>
        <dbReference type="Proteomes" id="UP001372338"/>
    </source>
</evidence>
<sequence>MPHKMTSTRYSLVKGKRIVRFVHQRAPWTGICYALPIYMETIFQVPSLFWMWALEIKEEVIKHSMLYQLGSELNIKIQTVNSKRRKGKKKG</sequence>
<evidence type="ECO:0000313" key="1">
    <source>
        <dbReference type="EMBL" id="KAK7261495.1"/>
    </source>
</evidence>
<keyword evidence="2" id="KW-1185">Reference proteome</keyword>
<dbReference type="AlphaFoldDB" id="A0AAN9EUL9"/>
<accession>A0AAN9EUL9</accession>
<gene>
    <name evidence="1" type="ORF">RIF29_27808</name>
</gene>
<organism evidence="1 2">
    <name type="scientific">Crotalaria pallida</name>
    <name type="common">Smooth rattlebox</name>
    <name type="synonym">Crotalaria striata</name>
    <dbReference type="NCBI Taxonomy" id="3830"/>
    <lineage>
        <taxon>Eukaryota</taxon>
        <taxon>Viridiplantae</taxon>
        <taxon>Streptophyta</taxon>
        <taxon>Embryophyta</taxon>
        <taxon>Tracheophyta</taxon>
        <taxon>Spermatophyta</taxon>
        <taxon>Magnoliopsida</taxon>
        <taxon>eudicotyledons</taxon>
        <taxon>Gunneridae</taxon>
        <taxon>Pentapetalae</taxon>
        <taxon>rosids</taxon>
        <taxon>fabids</taxon>
        <taxon>Fabales</taxon>
        <taxon>Fabaceae</taxon>
        <taxon>Papilionoideae</taxon>
        <taxon>50 kb inversion clade</taxon>
        <taxon>genistoids sensu lato</taxon>
        <taxon>core genistoids</taxon>
        <taxon>Crotalarieae</taxon>
        <taxon>Crotalaria</taxon>
    </lineage>
</organism>
<comment type="caution">
    <text evidence="1">The sequence shown here is derived from an EMBL/GenBank/DDBJ whole genome shotgun (WGS) entry which is preliminary data.</text>
</comment>